<evidence type="ECO:0000259" key="4">
    <source>
        <dbReference type="Pfam" id="PF22422"/>
    </source>
</evidence>
<comment type="caution">
    <text evidence="5">The sequence shown here is derived from an EMBL/GenBank/DDBJ whole genome shotgun (WGS) entry which is preliminary data.</text>
</comment>
<evidence type="ECO:0000256" key="1">
    <source>
        <dbReference type="ARBA" id="ARBA00010833"/>
    </source>
</evidence>
<keyword evidence="2" id="KW-0378">Hydrolase</keyword>
<accession>A0A1Y1UE27</accession>
<dbReference type="EMBL" id="NBSH01000008">
    <property type="protein sequence ID" value="ORX36272.1"/>
    <property type="molecule type" value="Genomic_DNA"/>
</dbReference>
<name>A0A1Y1UE27_9TREE</name>
<dbReference type="GeneID" id="33557897"/>
<protein>
    <submittedName>
        <fullName evidence="5">Six-hairpin glycosidase-like protein</fullName>
    </submittedName>
</protein>
<dbReference type="PANTHER" id="PTHR10412:SF11">
    <property type="entry name" value="MANNOSYL-OLIGOSACCHARIDE GLUCOSIDASE"/>
    <property type="match status" value="1"/>
</dbReference>
<proteinExistence type="inferred from homology"/>
<evidence type="ECO:0000256" key="3">
    <source>
        <dbReference type="ARBA" id="ARBA00023295"/>
    </source>
</evidence>
<dbReference type="GO" id="GO:0006487">
    <property type="term" value="P:protein N-linked glycosylation"/>
    <property type="evidence" value="ECO:0007669"/>
    <property type="project" value="TreeGrafter"/>
</dbReference>
<dbReference type="InParanoid" id="A0A1Y1UE27"/>
<evidence type="ECO:0000313" key="5">
    <source>
        <dbReference type="EMBL" id="ORX36272.1"/>
    </source>
</evidence>
<feature type="domain" description="Mannosylglycerate hydrolase MGH1-like glycoside hydrolase" evidence="4">
    <location>
        <begin position="288"/>
        <end position="592"/>
    </location>
</feature>
<dbReference type="InterPro" id="IPR054491">
    <property type="entry name" value="MGH1-like_GH"/>
</dbReference>
<organism evidence="5 6">
    <name type="scientific">Kockovaella imperatae</name>
    <dbReference type="NCBI Taxonomy" id="4999"/>
    <lineage>
        <taxon>Eukaryota</taxon>
        <taxon>Fungi</taxon>
        <taxon>Dikarya</taxon>
        <taxon>Basidiomycota</taxon>
        <taxon>Agaricomycotina</taxon>
        <taxon>Tremellomycetes</taxon>
        <taxon>Tremellales</taxon>
        <taxon>Cuniculitremaceae</taxon>
        <taxon>Kockovaella</taxon>
    </lineage>
</organism>
<reference evidence="5 6" key="1">
    <citation type="submission" date="2017-03" db="EMBL/GenBank/DDBJ databases">
        <title>Widespread Adenine N6-methylation of Active Genes in Fungi.</title>
        <authorList>
            <consortium name="DOE Joint Genome Institute"/>
            <person name="Mondo S.J."/>
            <person name="Dannebaum R.O."/>
            <person name="Kuo R.C."/>
            <person name="Louie K.B."/>
            <person name="Bewick A.J."/>
            <person name="Labutti K."/>
            <person name="Haridas S."/>
            <person name="Kuo A."/>
            <person name="Salamov A."/>
            <person name="Ahrendt S.R."/>
            <person name="Lau R."/>
            <person name="Bowen B.P."/>
            <person name="Lipzen A."/>
            <person name="Sullivan W."/>
            <person name="Andreopoulos W.B."/>
            <person name="Clum A."/>
            <person name="Lindquist E."/>
            <person name="Daum C."/>
            <person name="Northen T.R."/>
            <person name="Ramamoorthy G."/>
            <person name="Schmitz R.J."/>
            <person name="Gryganskyi A."/>
            <person name="Culley D."/>
            <person name="Magnuson J."/>
            <person name="James T.Y."/>
            <person name="O'Malley M.A."/>
            <person name="Stajich J.E."/>
            <person name="Spatafora J.W."/>
            <person name="Visel A."/>
            <person name="Grigoriev I.V."/>
        </authorList>
    </citation>
    <scope>NUCLEOTIDE SEQUENCE [LARGE SCALE GENOMIC DNA]</scope>
    <source>
        <strain evidence="5 6">NRRL Y-17943</strain>
    </source>
</reference>
<evidence type="ECO:0000256" key="2">
    <source>
        <dbReference type="ARBA" id="ARBA00022801"/>
    </source>
</evidence>
<dbReference type="RefSeq" id="XP_021870373.1">
    <property type="nucleotide sequence ID" value="XM_022016088.1"/>
</dbReference>
<gene>
    <name evidence="5" type="ORF">BD324DRAFT_628122</name>
</gene>
<dbReference type="PANTHER" id="PTHR10412">
    <property type="entry name" value="MANNOSYL-OLIGOSACCHARIDE GLUCOSIDASE"/>
    <property type="match status" value="1"/>
</dbReference>
<dbReference type="InterPro" id="IPR008928">
    <property type="entry name" value="6-hairpin_glycosidase_sf"/>
</dbReference>
<dbReference type="Pfam" id="PF22422">
    <property type="entry name" value="MGH1-like_GH"/>
    <property type="match status" value="1"/>
</dbReference>
<dbReference type="GO" id="GO:0009311">
    <property type="term" value="P:oligosaccharide metabolic process"/>
    <property type="evidence" value="ECO:0007669"/>
    <property type="project" value="InterPro"/>
</dbReference>
<dbReference type="Gene3D" id="1.50.10.10">
    <property type="match status" value="1"/>
</dbReference>
<dbReference type="SUPFAM" id="SSF48208">
    <property type="entry name" value="Six-hairpin glycosidases"/>
    <property type="match status" value="1"/>
</dbReference>
<keyword evidence="3 5" id="KW-0326">Glycosidase</keyword>
<dbReference type="InterPro" id="IPR004888">
    <property type="entry name" value="Glycoside_hydrolase_63"/>
</dbReference>
<dbReference type="InterPro" id="IPR012341">
    <property type="entry name" value="6hp_glycosidase-like_sf"/>
</dbReference>
<keyword evidence="6" id="KW-1185">Reference proteome</keyword>
<evidence type="ECO:0000313" key="6">
    <source>
        <dbReference type="Proteomes" id="UP000193218"/>
    </source>
</evidence>
<dbReference type="Proteomes" id="UP000193218">
    <property type="component" value="Unassembled WGS sequence"/>
</dbReference>
<dbReference type="GO" id="GO:0004573">
    <property type="term" value="F:Glc3Man9GlcNAc2 oligosaccharide glucosidase activity"/>
    <property type="evidence" value="ECO:0007669"/>
    <property type="project" value="InterPro"/>
</dbReference>
<comment type="similarity">
    <text evidence="1">Belongs to the glycosyl hydrolase 63 family.</text>
</comment>
<sequence>MVDETLTNGDSHLAAESSLPVDLKTIPWSRRGSYMSFSTLAGDCGALTPNIDVALVSHYKPYGAPCFVLRPKIEPLPSPSGFHKTPSPVTFRATPELLEWRAGSETVAEATFISDNVVRLRGTTPMSFDTDMEALRSYIYEPPKPTAEARDVVEWSSIGLMPLRFVALEGSLSTIGATTYENGRITIHPGATGHWDLFIRERCPSEYTVPGETIDEWADRISKRSFNTCVESVQREFESYARGLCTWSGKRIEYLDLLACYVMWTSTVRAEGFINKEAVLMSKLWMNKVWSWDNCFNALALAGHSGLLQSGIDNLLLPFSQQLEDGRIPDAMMYNELTFDFTKPPIFGWTLERLLKMRPEVTSQQLLDIYRKVSKFTFMWLKHRRVQGSKLPFYSHGNDSGWDNSTSFDGQRVIVNADLASHLILQSDVLSRISAQLRLGEEGMWSDIRDELVDALLSELWDGEHFRVKNAITGETRKSTSLLQYVPLTASRFLPKEVVDKMVADLQGFLTPWGLATEPIDSKEYDSDGYWRGPIWAPSTILLESGVREAGYVEFADDLRRRFFKLCQKGSFAENYDAVTGEGHRDLSHTWSSAIFLIMRREAAEAGEL</sequence>
<dbReference type="OrthoDB" id="2581368at2759"/>
<dbReference type="STRING" id="4999.A0A1Y1UE27"/>
<dbReference type="AlphaFoldDB" id="A0A1Y1UE27"/>
<dbReference type="GO" id="GO:0005789">
    <property type="term" value="C:endoplasmic reticulum membrane"/>
    <property type="evidence" value="ECO:0007669"/>
    <property type="project" value="TreeGrafter"/>
</dbReference>